<reference evidence="1" key="1">
    <citation type="submission" date="2012-05" db="EMBL/GenBank/DDBJ databases">
        <authorList>
            <person name="Krishnakumar V."/>
            <person name="Cheung F."/>
            <person name="Xiao Y."/>
            <person name="Chan A."/>
            <person name="Moskal W.A."/>
            <person name="Town C.D."/>
        </authorList>
    </citation>
    <scope>NUCLEOTIDE SEQUENCE</scope>
</reference>
<sequence>MLDLLFPAGRYNLANKFFVIPTFWACIILISQLKDGSSIEIWRSVSMYLYVFSNNLTGKMKGMKAEFA</sequence>
<proteinExistence type="evidence at transcript level"/>
<name>I3S6F4_LOTJA</name>
<evidence type="ECO:0000313" key="1">
    <source>
        <dbReference type="EMBL" id="AFK35846.1"/>
    </source>
</evidence>
<organism evidence="1">
    <name type="scientific">Lotus japonicus</name>
    <name type="common">Lotus corniculatus var. japonicus</name>
    <dbReference type="NCBI Taxonomy" id="34305"/>
    <lineage>
        <taxon>Eukaryota</taxon>
        <taxon>Viridiplantae</taxon>
        <taxon>Streptophyta</taxon>
        <taxon>Embryophyta</taxon>
        <taxon>Tracheophyta</taxon>
        <taxon>Spermatophyta</taxon>
        <taxon>Magnoliopsida</taxon>
        <taxon>eudicotyledons</taxon>
        <taxon>Gunneridae</taxon>
        <taxon>Pentapetalae</taxon>
        <taxon>rosids</taxon>
        <taxon>fabids</taxon>
        <taxon>Fabales</taxon>
        <taxon>Fabaceae</taxon>
        <taxon>Papilionoideae</taxon>
        <taxon>50 kb inversion clade</taxon>
        <taxon>NPAAA clade</taxon>
        <taxon>Hologalegina</taxon>
        <taxon>robinioid clade</taxon>
        <taxon>Loteae</taxon>
        <taxon>Lotus</taxon>
    </lineage>
</organism>
<protein>
    <submittedName>
        <fullName evidence="1">Uncharacterized protein</fullName>
    </submittedName>
</protein>
<accession>I3S6F4</accession>
<dbReference type="EMBL" id="BT136051">
    <property type="protein sequence ID" value="AFK35846.1"/>
    <property type="molecule type" value="mRNA"/>
</dbReference>
<dbReference type="AlphaFoldDB" id="I3S6F4"/>